<comment type="caution">
    <text evidence="5">The sequence shown here is derived from an EMBL/GenBank/DDBJ whole genome shotgun (WGS) entry which is preliminary data.</text>
</comment>
<dbReference type="Gene3D" id="3.40.50.150">
    <property type="entry name" value="Vaccinia Virus protein VP39"/>
    <property type="match status" value="1"/>
</dbReference>
<dbReference type="PROSITE" id="PS51683">
    <property type="entry name" value="SAM_OMT_II"/>
    <property type="match status" value="1"/>
</dbReference>
<name>A0AA39QS56_9LECA</name>
<feature type="domain" description="O-methyltransferase C-terminal" evidence="4">
    <location>
        <begin position="296"/>
        <end position="466"/>
    </location>
</feature>
<dbReference type="InterPro" id="IPR036390">
    <property type="entry name" value="WH_DNA-bd_sf"/>
</dbReference>
<proteinExistence type="predicted"/>
<evidence type="ECO:0000259" key="4">
    <source>
        <dbReference type="Pfam" id="PF00891"/>
    </source>
</evidence>
<organism evidence="5 6">
    <name type="scientific">Cladonia borealis</name>
    <dbReference type="NCBI Taxonomy" id="184061"/>
    <lineage>
        <taxon>Eukaryota</taxon>
        <taxon>Fungi</taxon>
        <taxon>Dikarya</taxon>
        <taxon>Ascomycota</taxon>
        <taxon>Pezizomycotina</taxon>
        <taxon>Lecanoromycetes</taxon>
        <taxon>OSLEUM clade</taxon>
        <taxon>Lecanoromycetidae</taxon>
        <taxon>Lecanorales</taxon>
        <taxon>Lecanorineae</taxon>
        <taxon>Cladoniaceae</taxon>
        <taxon>Cladonia</taxon>
    </lineage>
</organism>
<accession>A0AA39QS56</accession>
<keyword evidence="6" id="KW-1185">Reference proteome</keyword>
<keyword evidence="3" id="KW-0949">S-adenosyl-L-methionine</keyword>
<dbReference type="GO" id="GO:0032259">
    <property type="term" value="P:methylation"/>
    <property type="evidence" value="ECO:0007669"/>
    <property type="project" value="UniProtKB-KW"/>
</dbReference>
<dbReference type="PANTHER" id="PTHR43712">
    <property type="entry name" value="PUTATIVE (AFU_ORTHOLOGUE AFUA_4G14580)-RELATED"/>
    <property type="match status" value="1"/>
</dbReference>
<dbReference type="Proteomes" id="UP001166286">
    <property type="component" value="Unassembled WGS sequence"/>
</dbReference>
<dbReference type="PANTHER" id="PTHR43712:SF2">
    <property type="entry name" value="O-METHYLTRANSFERASE CICE"/>
    <property type="match status" value="1"/>
</dbReference>
<dbReference type="InterPro" id="IPR016461">
    <property type="entry name" value="COMT-like"/>
</dbReference>
<dbReference type="SUPFAM" id="SSF46785">
    <property type="entry name" value="Winged helix' DNA-binding domain"/>
    <property type="match status" value="1"/>
</dbReference>
<dbReference type="GO" id="GO:0008171">
    <property type="term" value="F:O-methyltransferase activity"/>
    <property type="evidence" value="ECO:0007669"/>
    <property type="project" value="InterPro"/>
</dbReference>
<dbReference type="AlphaFoldDB" id="A0AA39QS56"/>
<evidence type="ECO:0000313" key="5">
    <source>
        <dbReference type="EMBL" id="KAK0508192.1"/>
    </source>
</evidence>
<dbReference type="Pfam" id="PF00891">
    <property type="entry name" value="Methyltransf_2"/>
    <property type="match status" value="1"/>
</dbReference>
<dbReference type="InterPro" id="IPR029063">
    <property type="entry name" value="SAM-dependent_MTases_sf"/>
</dbReference>
<evidence type="ECO:0000256" key="2">
    <source>
        <dbReference type="ARBA" id="ARBA00022679"/>
    </source>
</evidence>
<sequence length="487" mass="54212">MARQMKTLTDGARLLQLSEIFTSNVQTVISEWAKEYQPHASNDGASPASLPSRKLYEAQRTLLALTGTLTELIAEPSLRILEVGCQYWESRALYIAAERRIPDLLAGEGATPHGIHVNKIGTETGIESMKLSRILRCLCSNHIFSEPTPDHFANNVISTALVKNEPLRAYILNFNLDLYAASEHLPKCLLDPQKASSYKVDETAFQVAMNTTKSRWDWLEERITPEQFVNQTVAVGNSAGYPGVPEPRKYINGSIKDGSFPRPEHEIFNLSMLGGGKVHGAAHPYDYPWAELGKATVVDVGGGVGGFDIQLSHLYPDLTFVIQDRAPVLKIAETDVWPRENPSALSAGKVQFIVHDFFTSNPTRQAEVYWLRSILHDWSDDYCVSILSALRSAMHPQKSRILICDQLMNTTIGCPDVLPSAPEPLPANYGVNVRFSHQRDLCMMGIINGIERTPSQLEVILEKAGLRIERVWEARSQVPIVEARVRS</sequence>
<evidence type="ECO:0000313" key="6">
    <source>
        <dbReference type="Proteomes" id="UP001166286"/>
    </source>
</evidence>
<protein>
    <recommendedName>
        <fullName evidence="4">O-methyltransferase C-terminal domain-containing protein</fullName>
    </recommendedName>
</protein>
<keyword evidence="1" id="KW-0489">Methyltransferase</keyword>
<dbReference type="InterPro" id="IPR001077">
    <property type="entry name" value="COMT_C"/>
</dbReference>
<dbReference type="SUPFAM" id="SSF53335">
    <property type="entry name" value="S-adenosyl-L-methionine-dependent methyltransferases"/>
    <property type="match status" value="1"/>
</dbReference>
<evidence type="ECO:0000256" key="1">
    <source>
        <dbReference type="ARBA" id="ARBA00022603"/>
    </source>
</evidence>
<gene>
    <name evidence="5" type="ORF">JMJ35_009276</name>
</gene>
<dbReference type="EMBL" id="JAFEKC020000021">
    <property type="protein sequence ID" value="KAK0508192.1"/>
    <property type="molecule type" value="Genomic_DNA"/>
</dbReference>
<dbReference type="InterPro" id="IPR036388">
    <property type="entry name" value="WH-like_DNA-bd_sf"/>
</dbReference>
<keyword evidence="2" id="KW-0808">Transferase</keyword>
<reference evidence="5" key="1">
    <citation type="submission" date="2023-03" db="EMBL/GenBank/DDBJ databases">
        <title>Complete genome of Cladonia borealis.</title>
        <authorList>
            <person name="Park H."/>
        </authorList>
    </citation>
    <scope>NUCLEOTIDE SEQUENCE</scope>
    <source>
        <strain evidence="5">ANT050790</strain>
    </source>
</reference>
<dbReference type="Gene3D" id="1.10.10.10">
    <property type="entry name" value="Winged helix-like DNA-binding domain superfamily/Winged helix DNA-binding domain"/>
    <property type="match status" value="1"/>
</dbReference>
<evidence type="ECO:0000256" key="3">
    <source>
        <dbReference type="ARBA" id="ARBA00022691"/>
    </source>
</evidence>